<dbReference type="KEGG" id="dti:Desti_0768"/>
<feature type="transmembrane region" description="Helical" evidence="6">
    <location>
        <begin position="263"/>
        <end position="281"/>
    </location>
</feature>
<keyword evidence="5 6" id="KW-0472">Membrane</keyword>
<feature type="transmembrane region" description="Helical" evidence="6">
    <location>
        <begin position="88"/>
        <end position="108"/>
    </location>
</feature>
<accession>I4C1Q2</accession>
<organism evidence="7 8">
    <name type="scientific">Desulfomonile tiedjei (strain ATCC 49306 / DSM 6799 / DCB-1)</name>
    <dbReference type="NCBI Taxonomy" id="706587"/>
    <lineage>
        <taxon>Bacteria</taxon>
        <taxon>Pseudomonadati</taxon>
        <taxon>Thermodesulfobacteriota</taxon>
        <taxon>Desulfomonilia</taxon>
        <taxon>Desulfomonilales</taxon>
        <taxon>Desulfomonilaceae</taxon>
        <taxon>Desulfomonile</taxon>
    </lineage>
</organism>
<dbReference type="eggNOG" id="COG2244">
    <property type="taxonomic scope" value="Bacteria"/>
</dbReference>
<dbReference type="InterPro" id="IPR050833">
    <property type="entry name" value="Poly_Biosynth_Transport"/>
</dbReference>
<feature type="transmembrane region" description="Helical" evidence="6">
    <location>
        <begin position="400"/>
        <end position="419"/>
    </location>
</feature>
<evidence type="ECO:0000256" key="2">
    <source>
        <dbReference type="ARBA" id="ARBA00022475"/>
    </source>
</evidence>
<feature type="transmembrane region" description="Helical" evidence="6">
    <location>
        <begin position="302"/>
        <end position="325"/>
    </location>
</feature>
<dbReference type="GO" id="GO:0005886">
    <property type="term" value="C:plasma membrane"/>
    <property type="evidence" value="ECO:0007669"/>
    <property type="project" value="UniProtKB-SubCell"/>
</dbReference>
<evidence type="ECO:0000256" key="4">
    <source>
        <dbReference type="ARBA" id="ARBA00022989"/>
    </source>
</evidence>
<comment type="subcellular location">
    <subcellularLocation>
        <location evidence="1">Cell membrane</location>
        <topology evidence="1">Multi-pass membrane protein</topology>
    </subcellularLocation>
</comment>
<dbReference type="OrthoDB" id="3246647at2"/>
<name>I4C1Q2_DESTA</name>
<dbReference type="STRING" id="706587.Desti_0768"/>
<evidence type="ECO:0000313" key="7">
    <source>
        <dbReference type="EMBL" id="AFM23493.1"/>
    </source>
</evidence>
<feature type="transmembrane region" description="Helical" evidence="6">
    <location>
        <begin position="154"/>
        <end position="178"/>
    </location>
</feature>
<feature type="transmembrane region" description="Helical" evidence="6">
    <location>
        <begin position="439"/>
        <end position="457"/>
    </location>
</feature>
<evidence type="ECO:0000256" key="6">
    <source>
        <dbReference type="SAM" id="Phobius"/>
    </source>
</evidence>
<keyword evidence="2" id="KW-1003">Cell membrane</keyword>
<keyword evidence="4 6" id="KW-1133">Transmembrane helix</keyword>
<feature type="transmembrane region" description="Helical" evidence="6">
    <location>
        <begin position="345"/>
        <end position="363"/>
    </location>
</feature>
<gene>
    <name evidence="7" type="ordered locus">Desti_0768</name>
</gene>
<keyword evidence="3 6" id="KW-0812">Transmembrane</keyword>
<feature type="transmembrane region" description="Helical" evidence="6">
    <location>
        <begin position="184"/>
        <end position="204"/>
    </location>
</feature>
<feature type="transmembrane region" description="Helical" evidence="6">
    <location>
        <begin position="224"/>
        <end position="243"/>
    </location>
</feature>
<keyword evidence="8" id="KW-1185">Reference proteome</keyword>
<dbReference type="AlphaFoldDB" id="I4C1Q2"/>
<dbReference type="Pfam" id="PF13440">
    <property type="entry name" value="Polysacc_synt_3"/>
    <property type="match status" value="1"/>
</dbReference>
<feature type="transmembrane region" description="Helical" evidence="6">
    <location>
        <begin position="123"/>
        <end position="142"/>
    </location>
</feature>
<feature type="transmembrane region" description="Helical" evidence="6">
    <location>
        <begin position="38"/>
        <end position="58"/>
    </location>
</feature>
<dbReference type="PANTHER" id="PTHR30250">
    <property type="entry name" value="PST FAMILY PREDICTED COLANIC ACID TRANSPORTER"/>
    <property type="match status" value="1"/>
</dbReference>
<feature type="transmembrane region" description="Helical" evidence="6">
    <location>
        <begin position="375"/>
        <end position="394"/>
    </location>
</feature>
<dbReference type="PANTHER" id="PTHR30250:SF26">
    <property type="entry name" value="PSMA PROTEIN"/>
    <property type="match status" value="1"/>
</dbReference>
<dbReference type="EMBL" id="CP003360">
    <property type="protein sequence ID" value="AFM23493.1"/>
    <property type="molecule type" value="Genomic_DNA"/>
</dbReference>
<evidence type="ECO:0000256" key="1">
    <source>
        <dbReference type="ARBA" id="ARBA00004651"/>
    </source>
</evidence>
<dbReference type="RefSeq" id="WP_014808649.1">
    <property type="nucleotide sequence ID" value="NC_018025.1"/>
</dbReference>
<feature type="transmembrane region" description="Helical" evidence="6">
    <location>
        <begin position="463"/>
        <end position="485"/>
    </location>
</feature>
<evidence type="ECO:0000256" key="3">
    <source>
        <dbReference type="ARBA" id="ARBA00022692"/>
    </source>
</evidence>
<protein>
    <submittedName>
        <fullName evidence="7">Membrane protein involved in the export of O-antigen and teichoic acid</fullName>
    </submittedName>
</protein>
<evidence type="ECO:0000313" key="8">
    <source>
        <dbReference type="Proteomes" id="UP000006055"/>
    </source>
</evidence>
<reference evidence="8" key="1">
    <citation type="submission" date="2012-06" db="EMBL/GenBank/DDBJ databases">
        <title>Complete sequence of chromosome of Desulfomonile tiedjei DSM 6799.</title>
        <authorList>
            <person name="Lucas S."/>
            <person name="Copeland A."/>
            <person name="Lapidus A."/>
            <person name="Glavina del Rio T."/>
            <person name="Dalin E."/>
            <person name="Tice H."/>
            <person name="Bruce D."/>
            <person name="Goodwin L."/>
            <person name="Pitluck S."/>
            <person name="Peters L."/>
            <person name="Ovchinnikova G."/>
            <person name="Zeytun A."/>
            <person name="Lu M."/>
            <person name="Kyrpides N."/>
            <person name="Mavromatis K."/>
            <person name="Ivanova N."/>
            <person name="Brettin T."/>
            <person name="Detter J.C."/>
            <person name="Han C."/>
            <person name="Larimer F."/>
            <person name="Land M."/>
            <person name="Hauser L."/>
            <person name="Markowitz V."/>
            <person name="Cheng J.-F."/>
            <person name="Hugenholtz P."/>
            <person name="Woyke T."/>
            <person name="Wu D."/>
            <person name="Spring S."/>
            <person name="Schroeder M."/>
            <person name="Brambilla E."/>
            <person name="Klenk H.-P."/>
            <person name="Eisen J.A."/>
        </authorList>
    </citation>
    <scope>NUCLEOTIDE SEQUENCE [LARGE SCALE GENOMIC DNA]</scope>
    <source>
        <strain evidence="8">ATCC 49306 / DSM 6799 / DCB-1</strain>
    </source>
</reference>
<evidence type="ECO:0000256" key="5">
    <source>
        <dbReference type="ARBA" id="ARBA00023136"/>
    </source>
</evidence>
<proteinExistence type="predicted"/>
<sequence length="515" mass="56786">MFRVGTNATANYLGTLFAGGIAFFAIPLYYWFLGAEAYGIVGLYLVFESLLLPLDMSLAGTMNRELSRISVSEDSSETSRGFVRSLEYPVIIVGLFFGLIIILASSFIADNWLKVQKISPESVSFALVLMGALITVRCPFLLYSSSLVGLQRQVLYNVLLVGNTTLKTGGSFIVLWKVSGTIEAFFLWQIAASCCETALARYALYKSLPRTEELESRPSWRKLLRLRQFSAGLGGIGVTALILTQMDKIVLSKILPLDLFGNYMLIWAISGIVLKCSAPLYTSFFPQLARITYSDDRSRLIAFYHSCCQIMAVIVVPVSITLILYSQSILGLASGNRAIADSSALAMSLLVVGNMCSALYQIPYALQLAYGWTSLNLMINSAAIVVLLPLLWLFATHFGIVGAATIWLLINGSYLLFGIPAMHRKILPAEKIVYYIQDLARPALPAILTAILLFFLMPKQENWVVLAASALFVLSASGITSLLAAGRVRSLAFDLFRHRDNIWKKLSESSYTDHR</sequence>
<feature type="transmembrane region" description="Helical" evidence="6">
    <location>
        <begin position="12"/>
        <end position="32"/>
    </location>
</feature>
<dbReference type="Proteomes" id="UP000006055">
    <property type="component" value="Chromosome"/>
</dbReference>
<dbReference type="HOGENOM" id="CLU_040791_0_0_7"/>